<evidence type="ECO:0000256" key="4">
    <source>
        <dbReference type="ARBA" id="ARBA00023136"/>
    </source>
</evidence>
<keyword evidence="4" id="KW-0472">Membrane</keyword>
<evidence type="ECO:0000259" key="5">
    <source>
        <dbReference type="PROSITE" id="PS50929"/>
    </source>
</evidence>
<reference evidence="6" key="1">
    <citation type="submission" date="2022-04" db="EMBL/GenBank/DDBJ databases">
        <title>A functionally conserved STORR gene fusion in Papaver species that diverged 16.8 million years ago.</title>
        <authorList>
            <person name="Catania T."/>
        </authorList>
    </citation>
    <scope>NUCLEOTIDE SEQUENCE</scope>
    <source>
        <strain evidence="6">S-188037</strain>
    </source>
</reference>
<keyword evidence="7" id="KW-1185">Reference proteome</keyword>
<organism evidence="6 7">
    <name type="scientific">Papaver atlanticum</name>
    <dbReference type="NCBI Taxonomy" id="357466"/>
    <lineage>
        <taxon>Eukaryota</taxon>
        <taxon>Viridiplantae</taxon>
        <taxon>Streptophyta</taxon>
        <taxon>Embryophyta</taxon>
        <taxon>Tracheophyta</taxon>
        <taxon>Spermatophyta</taxon>
        <taxon>Magnoliopsida</taxon>
        <taxon>Ranunculales</taxon>
        <taxon>Papaveraceae</taxon>
        <taxon>Papaveroideae</taxon>
        <taxon>Papaver</taxon>
    </lineage>
</organism>
<dbReference type="InterPro" id="IPR036640">
    <property type="entry name" value="ABC1_TM_sf"/>
</dbReference>
<feature type="domain" description="ABC transmembrane type-1" evidence="5">
    <location>
        <begin position="85"/>
        <end position="211"/>
    </location>
</feature>
<proteinExistence type="predicted"/>
<evidence type="ECO:0000256" key="3">
    <source>
        <dbReference type="ARBA" id="ARBA00022989"/>
    </source>
</evidence>
<evidence type="ECO:0000256" key="2">
    <source>
        <dbReference type="ARBA" id="ARBA00022692"/>
    </source>
</evidence>
<evidence type="ECO:0000313" key="7">
    <source>
        <dbReference type="Proteomes" id="UP001202328"/>
    </source>
</evidence>
<dbReference type="PANTHER" id="PTHR43394:SF7">
    <property type="entry name" value="ABC TRANSPORTER B FAMILY MEMBER 28"/>
    <property type="match status" value="1"/>
</dbReference>
<protein>
    <recommendedName>
        <fullName evidence="5">ABC transmembrane type-1 domain-containing protein</fullName>
    </recommendedName>
</protein>
<accession>A0AAD4XH76</accession>
<dbReference type="Gene3D" id="1.20.1560.10">
    <property type="entry name" value="ABC transporter type 1, transmembrane domain"/>
    <property type="match status" value="1"/>
</dbReference>
<keyword evidence="2" id="KW-0812">Transmembrane</keyword>
<dbReference type="GO" id="GO:0015421">
    <property type="term" value="F:ABC-type oligopeptide transporter activity"/>
    <property type="evidence" value="ECO:0007669"/>
    <property type="project" value="TreeGrafter"/>
</dbReference>
<sequence>MTTIWENVMIALRGRVFKKNYDSKGFTSYHKDNAGVSFCPNSLTNWLVAWEVEFFDQYKVGELTGLITSDLGSLKDVVTENTSPIYKRSTIPVFKAHGKAQASISNCANETFSAIRTARSYSGEKRQMSMFGSQILGYRTSGVTLGTHKSANEAVTRVVNNISLLALYCLGGSKVKAGELSVGVMASFIGYTFTLTFAVQGLVNTYGDLRATFAAVERINFVLSGTEIDESLAYGLE</sequence>
<dbReference type="InterPro" id="IPR011527">
    <property type="entry name" value="ABC1_TM_dom"/>
</dbReference>
<dbReference type="GO" id="GO:0005524">
    <property type="term" value="F:ATP binding"/>
    <property type="evidence" value="ECO:0007669"/>
    <property type="project" value="InterPro"/>
</dbReference>
<comment type="caution">
    <text evidence="6">The sequence shown here is derived from an EMBL/GenBank/DDBJ whole genome shotgun (WGS) entry which is preliminary data.</text>
</comment>
<dbReference type="PROSITE" id="PS50929">
    <property type="entry name" value="ABC_TM1F"/>
    <property type="match status" value="1"/>
</dbReference>
<dbReference type="PANTHER" id="PTHR43394">
    <property type="entry name" value="ATP-DEPENDENT PERMEASE MDL1, MITOCHONDRIAL"/>
    <property type="match status" value="1"/>
</dbReference>
<dbReference type="Proteomes" id="UP001202328">
    <property type="component" value="Unassembled WGS sequence"/>
</dbReference>
<evidence type="ECO:0000313" key="6">
    <source>
        <dbReference type="EMBL" id="KAI3913741.1"/>
    </source>
</evidence>
<dbReference type="GO" id="GO:0090374">
    <property type="term" value="P:oligopeptide export from mitochondrion"/>
    <property type="evidence" value="ECO:0007669"/>
    <property type="project" value="TreeGrafter"/>
</dbReference>
<keyword evidence="3" id="KW-1133">Transmembrane helix</keyword>
<dbReference type="SUPFAM" id="SSF90123">
    <property type="entry name" value="ABC transporter transmembrane region"/>
    <property type="match status" value="1"/>
</dbReference>
<dbReference type="InterPro" id="IPR039421">
    <property type="entry name" value="Type_1_exporter"/>
</dbReference>
<name>A0AAD4XH76_9MAGN</name>
<dbReference type="Pfam" id="PF00664">
    <property type="entry name" value="ABC_membrane"/>
    <property type="match status" value="1"/>
</dbReference>
<dbReference type="GO" id="GO:0005743">
    <property type="term" value="C:mitochondrial inner membrane"/>
    <property type="evidence" value="ECO:0007669"/>
    <property type="project" value="TreeGrafter"/>
</dbReference>
<dbReference type="EMBL" id="JAJJMB010009441">
    <property type="protein sequence ID" value="KAI3913741.1"/>
    <property type="molecule type" value="Genomic_DNA"/>
</dbReference>
<dbReference type="AlphaFoldDB" id="A0AAD4XH76"/>
<comment type="subcellular location">
    <subcellularLocation>
        <location evidence="1">Membrane</location>
        <topology evidence="1">Multi-pass membrane protein</topology>
    </subcellularLocation>
</comment>
<evidence type="ECO:0000256" key="1">
    <source>
        <dbReference type="ARBA" id="ARBA00004141"/>
    </source>
</evidence>
<gene>
    <name evidence="6" type="ORF">MKW98_011802</name>
</gene>